<evidence type="ECO:0008006" key="4">
    <source>
        <dbReference type="Google" id="ProtNLM"/>
    </source>
</evidence>
<reference evidence="2 3" key="1">
    <citation type="submission" date="2017-08" db="EMBL/GenBank/DDBJ databases">
        <title>Virgibacillus indicus sp. nov. and Virgibacillus profoundi sp. nov, two moderately halophilic bacteria isolated from marine sediment by using the Microfluidic Streak Plate.</title>
        <authorList>
            <person name="Xu B."/>
            <person name="Hu B."/>
            <person name="Wang J."/>
            <person name="Zhu Y."/>
            <person name="Huang L."/>
            <person name="Du W."/>
            <person name="Huang Y."/>
        </authorList>
    </citation>
    <scope>NUCLEOTIDE SEQUENCE [LARGE SCALE GENOMIC DNA]</scope>
    <source>
        <strain evidence="2 3">IO3-P2-C2</strain>
    </source>
</reference>
<accession>A0A265NDW2</accession>
<dbReference type="AlphaFoldDB" id="A0A265NDW2"/>
<dbReference type="NCBIfam" id="TIGR04104">
    <property type="entry name" value="cxxc_20_cxxc"/>
    <property type="match status" value="1"/>
</dbReference>
<dbReference type="RefSeq" id="WP_094885105.1">
    <property type="nucleotide sequence ID" value="NZ_NPMS01000002.1"/>
</dbReference>
<dbReference type="Proteomes" id="UP000216498">
    <property type="component" value="Unassembled WGS sequence"/>
</dbReference>
<feature type="transmembrane region" description="Helical" evidence="1">
    <location>
        <begin position="68"/>
        <end position="88"/>
    </location>
</feature>
<keyword evidence="1" id="KW-0812">Transmembrane</keyword>
<dbReference type="EMBL" id="NPMS01000002">
    <property type="protein sequence ID" value="OZU89486.1"/>
    <property type="molecule type" value="Genomic_DNA"/>
</dbReference>
<keyword evidence="1" id="KW-1133">Transmembrane helix</keyword>
<dbReference type="InterPro" id="IPR026369">
    <property type="entry name" value="CxxC_20_CxxC"/>
</dbReference>
<evidence type="ECO:0000313" key="3">
    <source>
        <dbReference type="Proteomes" id="UP000216498"/>
    </source>
</evidence>
<keyword evidence="3" id="KW-1185">Reference proteome</keyword>
<evidence type="ECO:0000313" key="2">
    <source>
        <dbReference type="EMBL" id="OZU89486.1"/>
    </source>
</evidence>
<name>A0A265NDW2_9BACI</name>
<keyword evidence="1" id="KW-0472">Membrane</keyword>
<sequence>MPDCAHCRHEWSYGETLKKSFQMKMVCPYCKQDNYHSARGRKRSMMTSVVLAPAIILFGTFIDAPWLWVILIALVLGMITIAATPFLMELSKEEEPLW</sequence>
<comment type="caution">
    <text evidence="2">The sequence shown here is derived from an EMBL/GenBank/DDBJ whole genome shotgun (WGS) entry which is preliminary data.</text>
</comment>
<protein>
    <recommendedName>
        <fullName evidence="4">Cxxc_20_cxxc protein</fullName>
    </recommendedName>
</protein>
<feature type="transmembrane region" description="Helical" evidence="1">
    <location>
        <begin position="45"/>
        <end position="62"/>
    </location>
</feature>
<gene>
    <name evidence="2" type="ORF">CIL03_07185</name>
</gene>
<proteinExistence type="predicted"/>
<dbReference type="OrthoDB" id="2418141at2"/>
<organism evidence="2 3">
    <name type="scientific">Virgibacillus indicus</name>
    <dbReference type="NCBI Taxonomy" id="2024554"/>
    <lineage>
        <taxon>Bacteria</taxon>
        <taxon>Bacillati</taxon>
        <taxon>Bacillota</taxon>
        <taxon>Bacilli</taxon>
        <taxon>Bacillales</taxon>
        <taxon>Bacillaceae</taxon>
        <taxon>Virgibacillus</taxon>
    </lineage>
</organism>
<evidence type="ECO:0000256" key="1">
    <source>
        <dbReference type="SAM" id="Phobius"/>
    </source>
</evidence>